<dbReference type="AlphaFoldDB" id="A0A397H540"/>
<gene>
    <name evidence="1" type="ORF">Glove_375g82</name>
</gene>
<evidence type="ECO:0000313" key="2">
    <source>
        <dbReference type="Proteomes" id="UP000266861"/>
    </source>
</evidence>
<keyword evidence="2" id="KW-1185">Reference proteome</keyword>
<sequence>MLEQNSLPFFPHSVYSTDENYNNEINSDKGFINFEYEKEFFNEILAWTDTSDTSSISSINFEDLENFENEIIDYESNNEIFEQEIEDEIIDDLKFTPCVIIDFINGKMQQCNETQKLRQLHNLSGIWQIDREAVKEVDSVLSKLGVCNSHFQFDNKYLHSQNKQLNYYKKKIIQWRRCISCDKYITFFSRGIGCNKHSWQLNKQNIQMPCIGQYTCKELRSYPPFCKQAFDNIKKSLYICYSCYENLGGYIYHRPGRGKRQ</sequence>
<organism evidence="1 2">
    <name type="scientific">Diversispora epigaea</name>
    <dbReference type="NCBI Taxonomy" id="1348612"/>
    <lineage>
        <taxon>Eukaryota</taxon>
        <taxon>Fungi</taxon>
        <taxon>Fungi incertae sedis</taxon>
        <taxon>Mucoromycota</taxon>
        <taxon>Glomeromycotina</taxon>
        <taxon>Glomeromycetes</taxon>
        <taxon>Diversisporales</taxon>
        <taxon>Diversisporaceae</taxon>
        <taxon>Diversispora</taxon>
    </lineage>
</organism>
<name>A0A397H540_9GLOM</name>
<proteinExistence type="predicted"/>
<comment type="caution">
    <text evidence="1">The sequence shown here is derived from an EMBL/GenBank/DDBJ whole genome shotgun (WGS) entry which is preliminary data.</text>
</comment>
<dbReference type="Proteomes" id="UP000266861">
    <property type="component" value="Unassembled WGS sequence"/>
</dbReference>
<evidence type="ECO:0000313" key="1">
    <source>
        <dbReference type="EMBL" id="RHZ58201.1"/>
    </source>
</evidence>
<reference evidence="1 2" key="1">
    <citation type="submission" date="2018-08" db="EMBL/GenBank/DDBJ databases">
        <title>Genome and evolution of the arbuscular mycorrhizal fungus Diversispora epigaea (formerly Glomus versiforme) and its bacterial endosymbionts.</title>
        <authorList>
            <person name="Sun X."/>
            <person name="Fei Z."/>
            <person name="Harrison M."/>
        </authorList>
    </citation>
    <scope>NUCLEOTIDE SEQUENCE [LARGE SCALE GENOMIC DNA]</scope>
    <source>
        <strain evidence="1 2">IT104</strain>
    </source>
</reference>
<accession>A0A397H540</accession>
<dbReference type="OrthoDB" id="2349456at2759"/>
<dbReference type="EMBL" id="PQFF01000338">
    <property type="protein sequence ID" value="RHZ58201.1"/>
    <property type="molecule type" value="Genomic_DNA"/>
</dbReference>
<protein>
    <submittedName>
        <fullName evidence="1">Uncharacterized protein</fullName>
    </submittedName>
</protein>